<evidence type="ECO:0000256" key="1">
    <source>
        <dbReference type="SAM" id="MobiDB-lite"/>
    </source>
</evidence>
<feature type="region of interest" description="Disordered" evidence="1">
    <location>
        <begin position="1"/>
        <end position="78"/>
    </location>
</feature>
<organism evidence="2 3">
    <name type="scientific">Portunus trituberculatus</name>
    <name type="common">Swimming crab</name>
    <name type="synonym">Neptunus trituberculatus</name>
    <dbReference type="NCBI Taxonomy" id="210409"/>
    <lineage>
        <taxon>Eukaryota</taxon>
        <taxon>Metazoa</taxon>
        <taxon>Ecdysozoa</taxon>
        <taxon>Arthropoda</taxon>
        <taxon>Crustacea</taxon>
        <taxon>Multicrustacea</taxon>
        <taxon>Malacostraca</taxon>
        <taxon>Eumalacostraca</taxon>
        <taxon>Eucarida</taxon>
        <taxon>Decapoda</taxon>
        <taxon>Pleocyemata</taxon>
        <taxon>Brachyura</taxon>
        <taxon>Eubrachyura</taxon>
        <taxon>Portunoidea</taxon>
        <taxon>Portunidae</taxon>
        <taxon>Portuninae</taxon>
        <taxon>Portunus</taxon>
    </lineage>
</organism>
<feature type="compositionally biased region" description="Polar residues" evidence="1">
    <location>
        <begin position="46"/>
        <end position="67"/>
    </location>
</feature>
<feature type="compositionally biased region" description="Polar residues" evidence="1">
    <location>
        <begin position="1"/>
        <end position="11"/>
    </location>
</feature>
<gene>
    <name evidence="2" type="ORF">E2C01_080921</name>
</gene>
<dbReference type="AlphaFoldDB" id="A0A5B7IUG1"/>
<keyword evidence="3" id="KW-1185">Reference proteome</keyword>
<accession>A0A5B7IUG1</accession>
<name>A0A5B7IUG1_PORTR</name>
<evidence type="ECO:0000313" key="3">
    <source>
        <dbReference type="Proteomes" id="UP000324222"/>
    </source>
</evidence>
<protein>
    <submittedName>
        <fullName evidence="2">Uncharacterized protein</fullName>
    </submittedName>
</protein>
<dbReference type="Proteomes" id="UP000324222">
    <property type="component" value="Unassembled WGS sequence"/>
</dbReference>
<sequence>MINSGPISTPAHQRARAPGNALTSPCLPRHTWGGRRGERAAGVQGNEEQGTGYSLTRPSNGTSSQEWNVCGKITIKQH</sequence>
<comment type="caution">
    <text evidence="2">The sequence shown here is derived from an EMBL/GenBank/DDBJ whole genome shotgun (WGS) entry which is preliminary data.</text>
</comment>
<proteinExistence type="predicted"/>
<dbReference type="EMBL" id="VSRR010070483">
    <property type="protein sequence ID" value="MPC86105.1"/>
    <property type="molecule type" value="Genomic_DNA"/>
</dbReference>
<reference evidence="2 3" key="1">
    <citation type="submission" date="2019-05" db="EMBL/GenBank/DDBJ databases">
        <title>Another draft genome of Portunus trituberculatus and its Hox gene families provides insights of decapod evolution.</title>
        <authorList>
            <person name="Jeong J.-H."/>
            <person name="Song I."/>
            <person name="Kim S."/>
            <person name="Choi T."/>
            <person name="Kim D."/>
            <person name="Ryu S."/>
            <person name="Kim W."/>
        </authorList>
    </citation>
    <scope>NUCLEOTIDE SEQUENCE [LARGE SCALE GENOMIC DNA]</scope>
    <source>
        <tissue evidence="2">Muscle</tissue>
    </source>
</reference>
<evidence type="ECO:0000313" key="2">
    <source>
        <dbReference type="EMBL" id="MPC86105.1"/>
    </source>
</evidence>